<gene>
    <name evidence="2" type="ordered locus">HMPREF0573_10945</name>
</gene>
<dbReference type="EMBL" id="CP001992">
    <property type="protein sequence ID" value="ADI67264.1"/>
    <property type="molecule type" value="Genomic_DNA"/>
</dbReference>
<sequence>MVSGFAFSCSSGKARQRILSSGKPKSGGGASGVKRDGDDAKRRHRAK</sequence>
<dbReference type="Proteomes" id="UP000006742">
    <property type="component" value="Chromosome"/>
</dbReference>
<accession>D6ZKL5</accession>
<feature type="region of interest" description="Disordered" evidence="1">
    <location>
        <begin position="1"/>
        <end position="47"/>
    </location>
</feature>
<evidence type="ECO:0000313" key="2">
    <source>
        <dbReference type="EMBL" id="ADI67264.1"/>
    </source>
</evidence>
<proteinExistence type="predicted"/>
<evidence type="ECO:0000313" key="3">
    <source>
        <dbReference type="Proteomes" id="UP000006742"/>
    </source>
</evidence>
<dbReference type="HOGENOM" id="CLU_3170318_0_0_11"/>
<keyword evidence="3" id="KW-1185">Reference proteome</keyword>
<evidence type="ECO:0000256" key="1">
    <source>
        <dbReference type="SAM" id="MobiDB-lite"/>
    </source>
</evidence>
<name>D6ZKL5_MOBCV</name>
<dbReference type="KEGG" id="mcu:HMPREF0573_10945"/>
<dbReference type="AlphaFoldDB" id="D6ZKL5"/>
<protein>
    <submittedName>
        <fullName evidence="2">Uncharacterized protein</fullName>
    </submittedName>
</protein>
<reference evidence="3" key="1">
    <citation type="submission" date="2010-03" db="EMBL/GenBank/DDBJ databases">
        <title>Complete sequence of Mobiluncus curtisii ATCC 43063.</title>
        <authorList>
            <person name="Muzny D."/>
            <person name="Qin X."/>
            <person name="Deng J."/>
            <person name="Jiang H."/>
            <person name="Liu Y."/>
            <person name="Qu J."/>
            <person name="Song X.-Z."/>
            <person name="Zhang L."/>
            <person name="Thornton R."/>
            <person name="Coyle M."/>
            <person name="Francisco L."/>
            <person name="Jackson L."/>
            <person name="Javaid M."/>
            <person name="Korchina V."/>
            <person name="Kovar C."/>
            <person name="Mata R."/>
            <person name="Mathew T."/>
            <person name="Ngo R."/>
            <person name="Nguyen L."/>
            <person name="Nguyen N."/>
            <person name="Okwuonu G."/>
            <person name="Ongeri F."/>
            <person name="Pham C."/>
            <person name="Simmons D."/>
            <person name="Wilczek-Boney K."/>
            <person name="Hale W."/>
            <person name="Jakkamsetti A."/>
            <person name="Pham P."/>
            <person name="Ruth R."/>
            <person name="San Lucas F."/>
            <person name="Warren J."/>
            <person name="Zhang J."/>
            <person name="Zhao Z."/>
            <person name="Zhou C."/>
            <person name="Zhu D."/>
            <person name="Lee S."/>
            <person name="Bess C."/>
            <person name="Blankenburg K."/>
            <person name="Forbes L."/>
            <person name="Fu Q."/>
            <person name="Gubbala S."/>
            <person name="Hirani K."/>
            <person name="Jayaseelan J.C."/>
            <person name="Lara F."/>
            <person name="Munidasa M."/>
            <person name="Palculict T."/>
            <person name="Patil S."/>
            <person name="Pu L.-L."/>
            <person name="Saada N."/>
            <person name="Tang L."/>
            <person name="Weissenberger G."/>
            <person name="Zhu Y."/>
            <person name="Hemphill L."/>
            <person name="Shang Y."/>
            <person name="Youmans B."/>
            <person name="Ayvaz T."/>
            <person name="Ross M."/>
            <person name="Santibanez J."/>
            <person name="Aqrawi P."/>
            <person name="Gross S."/>
            <person name="Joshi V."/>
            <person name="Fowler G."/>
            <person name="Nazareth L."/>
            <person name="Reid J."/>
            <person name="Worley K."/>
            <person name="Petrosino J."/>
            <person name="Highlander S."/>
            <person name="Gibbs R."/>
            <person name="Gibbs R."/>
        </authorList>
    </citation>
    <scope>NUCLEOTIDE SEQUENCE [LARGE SCALE GENOMIC DNA]</scope>
    <source>
        <strain evidence="3">ATCC 43063 / DSM 2711 / V125</strain>
    </source>
</reference>
<organism evidence="2 3">
    <name type="scientific">Mobiluncus curtisii (strain ATCC 43063 / DSM 2711 / V125)</name>
    <name type="common">Falcivibrio vaginalis</name>
    <dbReference type="NCBI Taxonomy" id="548479"/>
    <lineage>
        <taxon>Bacteria</taxon>
        <taxon>Bacillati</taxon>
        <taxon>Actinomycetota</taxon>
        <taxon>Actinomycetes</taxon>
        <taxon>Actinomycetales</taxon>
        <taxon>Actinomycetaceae</taxon>
        <taxon>Mobiluncus</taxon>
    </lineage>
</organism>